<dbReference type="Pfam" id="PF00172">
    <property type="entry name" value="Zn_clus"/>
    <property type="match status" value="1"/>
</dbReference>
<evidence type="ECO:0000256" key="8">
    <source>
        <dbReference type="PROSITE-ProRule" id="PRU00176"/>
    </source>
</evidence>
<evidence type="ECO:0000313" key="13">
    <source>
        <dbReference type="Proteomes" id="UP000663831"/>
    </source>
</evidence>
<dbReference type="GO" id="GO:0006351">
    <property type="term" value="P:DNA-templated transcription"/>
    <property type="evidence" value="ECO:0007669"/>
    <property type="project" value="InterPro"/>
</dbReference>
<evidence type="ECO:0000256" key="7">
    <source>
        <dbReference type="ARBA" id="ARBA00023242"/>
    </source>
</evidence>
<evidence type="ECO:0000259" key="10">
    <source>
        <dbReference type="PROSITE" id="PS50048"/>
    </source>
</evidence>
<feature type="region of interest" description="Disordered" evidence="9">
    <location>
        <begin position="1300"/>
        <end position="1327"/>
    </location>
</feature>
<evidence type="ECO:0008006" key="14">
    <source>
        <dbReference type="Google" id="ProtNLM"/>
    </source>
</evidence>
<dbReference type="GO" id="GO:0008270">
    <property type="term" value="F:zinc ion binding"/>
    <property type="evidence" value="ECO:0007669"/>
    <property type="project" value="InterPro"/>
</dbReference>
<keyword evidence="6" id="KW-0804">Transcription</keyword>
<dbReference type="PROSITE" id="PS50102">
    <property type="entry name" value="RRM"/>
    <property type="match status" value="2"/>
</dbReference>
<evidence type="ECO:0000256" key="9">
    <source>
        <dbReference type="SAM" id="MobiDB-lite"/>
    </source>
</evidence>
<dbReference type="InterPro" id="IPR035979">
    <property type="entry name" value="RBD_domain_sf"/>
</dbReference>
<keyword evidence="8" id="KW-0694">RNA-binding</keyword>
<dbReference type="CDD" id="cd12346">
    <property type="entry name" value="RRM3_NGR1_NAM8_like"/>
    <property type="match status" value="1"/>
</dbReference>
<dbReference type="InterPro" id="IPR036864">
    <property type="entry name" value="Zn2-C6_fun-type_DNA-bd_sf"/>
</dbReference>
<evidence type="ECO:0000256" key="3">
    <source>
        <dbReference type="ARBA" id="ARBA00022833"/>
    </source>
</evidence>
<protein>
    <recommendedName>
        <fullName evidence="14">Zn(2)-C6 fungal-type domain-containing protein</fullName>
    </recommendedName>
</protein>
<sequence length="1429" mass="155293">MVYYVSVLNCTTTILIMTPSMQHPRSHMPHPYMTPSPPSSRSSPQAPAGVTALNTSIWSDNSSPNPNGRSTDTSEEGHMSRFFSSRTSPIGGSHSTGSGSPSCWPMQTQPPVVQPQPVLHRPSYPAPTIFNEPSYEIQPTNITAERELHVVLPEPWMDAPYVFQLAYTQGWDIADVRMQPPGVVLVFATAAGAARAFAQVNGSPEGVTWLGTGTRVQAHWAGAVGRANEEEAQSYATRPMNGAVPAGNNANKQLEFSIFVGDLAPETTNADLVAVFRNPLLGLRPDREPRVIRPFTSCRSAKIMVSPETGISKGYGFVRFTDEADQQRALIEMQGLYCLSRPMRLSHATAKSKAAIGGPSLSNGGGYNDLEDLDSYVPSRAGAHLLNPSPDAYARFPRHSISGPDSYTPRVEMGIPQPRTLDNEDLLGGLGVEGGRLLGVEGGRVLGMEGSRALLNSGVATRGGGLSEGARLESARALLGVLNSADPYNTTVFVGGLSGLIAEETLRGFFAPFGEIHYVKIPPGKGCGFVQFVRKADAERAIERMQGFPIGGGKIRLSWGRSQSDKAAQAAAQAAQLGLNLGGLHLNSLSATDSARLFQALDALGYSSVPATTKSSASEFPQQGRNDFQVQQGANNYSSPPSMNNYASPFYEQGPFPGQSSGYAHLMSPTQTSPPRTSKLGPHKVSLACNFCRARKRKCDGSRPICGYCRTMKNLACTFDVHSDKRKPVPRSYVTALEARIRTLEDVIRAMGGTLPPADATLDSFESEDAGHGLGASSHGSPETSHPPEEPRPILHERLPEDSGASVEAILDIGRLRLSVSEDTDPLAPESSANFRYYGPTSSRFLSGTGASERPAVGLFGHCSVRDSLNERKTTNLFDDPLETELLNKFWKWQEIHCTIVDREIFLEAYQKGERDSEWVSPMLIDMMLAIGVQFGHQGHGRKAIYSTRAEALVMHEIGQPTMATMQAVQLMSLFQIGAGRVSVGWSLNGLAVAMSNKMGLHIDSTELVARGSMSQRMSDMRTMAFWGIFVLDRLSSIIMGVHPLHNRRSISTRRLPGSIRPSILPSNVKLAGGEPIKIINHHTLAPMDGSWIRFNDLADIVEAMLMDIYAFDAPARTAMEDYNMLTKNNQILQAYIDDLPTGVTVEKVFAGKVTNLRPVALHIFINLFILLINRPFIGPRQHIASPQSASAGAANQVIERRCRALAFGQCRDAALNIIRLVKYFVHTPCFTTAYDIFTACTILLLCPQDPDAMKAVRTGLAHLDQLKQNNYWVESAEDSKQRILDLAQKWNVSILPEGFSPASSHSQPSSHLSTPPQGNNDTTTLLTNDIDPTLWQDLTQPIDWSALSIPDIQPNPFTGPDAALFTAYPSTELGTMYEQFGVPIDLTTDFTQELNALWYLGSQPIMESQKPVELSVGARQCCGQCGGV</sequence>
<evidence type="ECO:0000259" key="11">
    <source>
        <dbReference type="PROSITE" id="PS50102"/>
    </source>
</evidence>
<dbReference type="SMART" id="SM00360">
    <property type="entry name" value="RRM"/>
    <property type="match status" value="2"/>
</dbReference>
<dbReference type="PANTHER" id="PTHR31313:SF81">
    <property type="entry name" value="TY1 ENHANCER ACTIVATOR"/>
    <property type="match status" value="1"/>
</dbReference>
<evidence type="ECO:0000256" key="5">
    <source>
        <dbReference type="ARBA" id="ARBA00023125"/>
    </source>
</evidence>
<gene>
    <name evidence="12" type="ORF">RDB_LOCUS24095</name>
</gene>
<feature type="compositionally biased region" description="Low complexity" evidence="9">
    <location>
        <begin position="87"/>
        <end position="102"/>
    </location>
</feature>
<feature type="compositionally biased region" description="Low complexity" evidence="9">
    <location>
        <begin position="1301"/>
        <end position="1327"/>
    </location>
</feature>
<dbReference type="SUPFAM" id="SSF54928">
    <property type="entry name" value="RNA-binding domain, RBD"/>
    <property type="match status" value="1"/>
</dbReference>
<dbReference type="Proteomes" id="UP000663831">
    <property type="component" value="Unassembled WGS sequence"/>
</dbReference>
<dbReference type="PANTHER" id="PTHR31313">
    <property type="entry name" value="TY1 ENHANCER ACTIVATOR"/>
    <property type="match status" value="1"/>
</dbReference>
<organism evidence="12 13">
    <name type="scientific">Rhizoctonia solani</name>
    <dbReference type="NCBI Taxonomy" id="456999"/>
    <lineage>
        <taxon>Eukaryota</taxon>
        <taxon>Fungi</taxon>
        <taxon>Dikarya</taxon>
        <taxon>Basidiomycota</taxon>
        <taxon>Agaricomycotina</taxon>
        <taxon>Agaricomycetes</taxon>
        <taxon>Cantharellales</taxon>
        <taxon>Ceratobasidiaceae</taxon>
        <taxon>Rhizoctonia</taxon>
    </lineage>
</organism>
<comment type="caution">
    <text evidence="12">The sequence shown here is derived from an EMBL/GenBank/DDBJ whole genome shotgun (WGS) entry which is preliminary data.</text>
</comment>
<feature type="region of interest" description="Disordered" evidence="9">
    <location>
        <begin position="758"/>
        <end position="803"/>
    </location>
</feature>
<evidence type="ECO:0000256" key="1">
    <source>
        <dbReference type="ARBA" id="ARBA00004123"/>
    </source>
</evidence>
<keyword evidence="7" id="KW-0539">Nucleus</keyword>
<evidence type="ECO:0000256" key="6">
    <source>
        <dbReference type="ARBA" id="ARBA00023163"/>
    </source>
</evidence>
<dbReference type="InterPro" id="IPR012677">
    <property type="entry name" value="Nucleotide-bd_a/b_plait_sf"/>
</dbReference>
<dbReference type="GO" id="GO:0003723">
    <property type="term" value="F:RNA binding"/>
    <property type="evidence" value="ECO:0007669"/>
    <property type="project" value="UniProtKB-UniRule"/>
</dbReference>
<proteinExistence type="predicted"/>
<keyword evidence="2" id="KW-0479">Metal-binding</keyword>
<feature type="domain" description="Zn(2)-C6 fungal-type" evidence="10">
    <location>
        <begin position="688"/>
        <end position="719"/>
    </location>
</feature>
<dbReference type="InterPro" id="IPR000504">
    <property type="entry name" value="RRM_dom"/>
</dbReference>
<keyword evidence="3" id="KW-0862">Zinc</keyword>
<dbReference type="CDD" id="cd14723">
    <property type="entry name" value="ZIP_Ppr1"/>
    <property type="match status" value="1"/>
</dbReference>
<dbReference type="EMBL" id="CAJMWV010000749">
    <property type="protein sequence ID" value="CAE6413175.1"/>
    <property type="molecule type" value="Genomic_DNA"/>
</dbReference>
<feature type="region of interest" description="Disordered" evidence="9">
    <location>
        <begin position="21"/>
        <end position="112"/>
    </location>
</feature>
<dbReference type="InterPro" id="IPR051615">
    <property type="entry name" value="Transcr_Regulatory_Elem"/>
</dbReference>
<feature type="compositionally biased region" description="Polar residues" evidence="9">
    <location>
        <begin position="52"/>
        <end position="71"/>
    </location>
</feature>
<dbReference type="InterPro" id="IPR007219">
    <property type="entry name" value="XnlR_reg_dom"/>
</dbReference>
<evidence type="ECO:0000256" key="4">
    <source>
        <dbReference type="ARBA" id="ARBA00023015"/>
    </source>
</evidence>
<dbReference type="Pfam" id="PF04082">
    <property type="entry name" value="Fungal_trans"/>
    <property type="match status" value="1"/>
</dbReference>
<dbReference type="Gene3D" id="3.30.70.330">
    <property type="match status" value="2"/>
</dbReference>
<dbReference type="CDD" id="cd12148">
    <property type="entry name" value="fungal_TF_MHR"/>
    <property type="match status" value="1"/>
</dbReference>
<feature type="domain" description="RRM" evidence="11">
    <location>
        <begin position="256"/>
        <end position="350"/>
    </location>
</feature>
<feature type="compositionally biased region" description="Basic and acidic residues" evidence="9">
    <location>
        <begin position="786"/>
        <end position="801"/>
    </location>
</feature>
<dbReference type="Gene3D" id="4.10.240.10">
    <property type="entry name" value="Zn(2)-C6 fungal-type DNA-binding domain"/>
    <property type="match status" value="1"/>
</dbReference>
<dbReference type="CDD" id="cd00067">
    <property type="entry name" value="GAL4"/>
    <property type="match status" value="1"/>
</dbReference>
<keyword evidence="5" id="KW-0238">DNA-binding</keyword>
<dbReference type="PROSITE" id="PS00463">
    <property type="entry name" value="ZN2_CY6_FUNGAL_1"/>
    <property type="match status" value="1"/>
</dbReference>
<comment type="subcellular location">
    <subcellularLocation>
        <location evidence="1">Nucleus</location>
    </subcellularLocation>
</comment>
<dbReference type="GO" id="GO:0003677">
    <property type="term" value="F:DNA binding"/>
    <property type="evidence" value="ECO:0007669"/>
    <property type="project" value="UniProtKB-KW"/>
</dbReference>
<feature type="domain" description="RRM" evidence="11">
    <location>
        <begin position="490"/>
        <end position="562"/>
    </location>
</feature>
<accession>A0A8H2X0H2</accession>
<reference evidence="12" key="1">
    <citation type="submission" date="2021-01" db="EMBL/GenBank/DDBJ databases">
        <authorList>
            <person name="Kaushik A."/>
        </authorList>
    </citation>
    <scope>NUCLEOTIDE SEQUENCE</scope>
    <source>
        <strain evidence="12">AG3-1AP</strain>
    </source>
</reference>
<evidence type="ECO:0000313" key="12">
    <source>
        <dbReference type="EMBL" id="CAE6413175.1"/>
    </source>
</evidence>
<evidence type="ECO:0000256" key="2">
    <source>
        <dbReference type="ARBA" id="ARBA00022723"/>
    </source>
</evidence>
<dbReference type="InterPro" id="IPR001138">
    <property type="entry name" value="Zn2Cys6_DnaBD"/>
</dbReference>
<dbReference type="SUPFAM" id="SSF57701">
    <property type="entry name" value="Zn2/Cys6 DNA-binding domain"/>
    <property type="match status" value="1"/>
</dbReference>
<dbReference type="GO" id="GO:0005634">
    <property type="term" value="C:nucleus"/>
    <property type="evidence" value="ECO:0007669"/>
    <property type="project" value="UniProtKB-SubCell"/>
</dbReference>
<dbReference type="SMART" id="SM00066">
    <property type="entry name" value="GAL4"/>
    <property type="match status" value="1"/>
</dbReference>
<dbReference type="Pfam" id="PF00076">
    <property type="entry name" value="RRM_1"/>
    <property type="match status" value="2"/>
</dbReference>
<dbReference type="PROSITE" id="PS50048">
    <property type="entry name" value="ZN2_CY6_FUNGAL_2"/>
    <property type="match status" value="1"/>
</dbReference>
<dbReference type="SMART" id="SM00906">
    <property type="entry name" value="Fungal_trans"/>
    <property type="match status" value="1"/>
</dbReference>
<dbReference type="GO" id="GO:0000981">
    <property type="term" value="F:DNA-binding transcription factor activity, RNA polymerase II-specific"/>
    <property type="evidence" value="ECO:0007669"/>
    <property type="project" value="InterPro"/>
</dbReference>
<keyword evidence="4" id="KW-0805">Transcription regulation</keyword>
<name>A0A8H2X0H2_9AGAM</name>